<dbReference type="InParanoid" id="A0LM96"/>
<keyword evidence="2" id="KW-0378">Hydrolase</keyword>
<name>A0LM96_SYNFM</name>
<evidence type="ECO:0000313" key="3">
    <source>
        <dbReference type="Proteomes" id="UP000001784"/>
    </source>
</evidence>
<reference evidence="2 3" key="1">
    <citation type="submission" date="2006-10" db="EMBL/GenBank/DDBJ databases">
        <title>Complete sequence of Syntrophobacter fumaroxidans MPOB.</title>
        <authorList>
            <consortium name="US DOE Joint Genome Institute"/>
            <person name="Copeland A."/>
            <person name="Lucas S."/>
            <person name="Lapidus A."/>
            <person name="Barry K."/>
            <person name="Detter J.C."/>
            <person name="Glavina del Rio T."/>
            <person name="Hammon N."/>
            <person name="Israni S."/>
            <person name="Pitluck S."/>
            <person name="Goltsman E.G."/>
            <person name="Martinez M."/>
            <person name="Schmutz J."/>
            <person name="Larimer F."/>
            <person name="Land M."/>
            <person name="Hauser L."/>
            <person name="Kyrpides N."/>
            <person name="Kim E."/>
            <person name="Boone D.R."/>
            <person name="Brockman F."/>
            <person name="Culley D."/>
            <person name="Ferry J."/>
            <person name="Gunsalus R."/>
            <person name="McInerney M.J."/>
            <person name="Morrison M."/>
            <person name="Plugge C."/>
            <person name="Rohlin L."/>
            <person name="Scholten J."/>
            <person name="Sieber J."/>
            <person name="Stams A.J.M."/>
            <person name="Worm P."/>
            <person name="Henstra A.M."/>
            <person name="Richardson P."/>
        </authorList>
    </citation>
    <scope>NUCLEOTIDE SEQUENCE [LARGE SCALE GENOMIC DNA]</scope>
    <source>
        <strain evidence="3">DSM 10017 / MPOB</strain>
    </source>
</reference>
<evidence type="ECO:0000259" key="1">
    <source>
        <dbReference type="Pfam" id="PF00857"/>
    </source>
</evidence>
<dbReference type="RefSeq" id="WP_011699713.1">
    <property type="nucleotide sequence ID" value="NC_008554.1"/>
</dbReference>
<dbReference type="AlphaFoldDB" id="A0LM96"/>
<feature type="domain" description="Isochorismatase-like" evidence="1">
    <location>
        <begin position="12"/>
        <end position="161"/>
    </location>
</feature>
<keyword evidence="3" id="KW-1185">Reference proteome</keyword>
<dbReference type="EMBL" id="CP000478">
    <property type="protein sequence ID" value="ABK18548.1"/>
    <property type="molecule type" value="Genomic_DNA"/>
</dbReference>
<dbReference type="HOGENOM" id="CLU_066901_0_1_7"/>
<dbReference type="PANTHER" id="PTHR14119:SF3">
    <property type="entry name" value="ISOCHORISMATASE DOMAIN-CONTAINING PROTEIN 2"/>
    <property type="match status" value="1"/>
</dbReference>
<dbReference type="OrthoDB" id="9796958at2"/>
<dbReference type="eggNOG" id="COG1335">
    <property type="taxonomic scope" value="Bacteria"/>
</dbReference>
<dbReference type="SUPFAM" id="SSF52499">
    <property type="entry name" value="Isochorismatase-like hydrolases"/>
    <property type="match status" value="1"/>
</dbReference>
<dbReference type="Gene3D" id="3.40.50.850">
    <property type="entry name" value="Isochorismatase-like"/>
    <property type="match status" value="1"/>
</dbReference>
<sequence>MRHEVIADAEDSLLLIIDVQEAMVKVVERMKPTVDRVNQLIESARILDVPIVVTEQYRKGLGTTVAQVKIDLDANPAFHKEHFSACLEDGFLETVRGFGRRKIVVAGMETHVCVLQTALDLIASGYQVHLVRNAVTSRFNEDWETAVELLRDAGAVITTAEIVIFQWARRANTERFRRLLPIVK</sequence>
<dbReference type="InterPro" id="IPR036380">
    <property type="entry name" value="Isochorismatase-like_sf"/>
</dbReference>
<accession>A0LM96</accession>
<evidence type="ECO:0000313" key="2">
    <source>
        <dbReference type="EMBL" id="ABK18548.1"/>
    </source>
</evidence>
<organism evidence="2 3">
    <name type="scientific">Syntrophobacter fumaroxidans (strain DSM 10017 / MPOB)</name>
    <dbReference type="NCBI Taxonomy" id="335543"/>
    <lineage>
        <taxon>Bacteria</taxon>
        <taxon>Pseudomonadati</taxon>
        <taxon>Thermodesulfobacteriota</taxon>
        <taxon>Syntrophobacteria</taxon>
        <taxon>Syntrophobacterales</taxon>
        <taxon>Syntrophobacteraceae</taxon>
        <taxon>Syntrophobacter</taxon>
    </lineage>
</organism>
<dbReference type="STRING" id="335543.Sfum_2871"/>
<dbReference type="KEGG" id="sfu:Sfum_2871"/>
<proteinExistence type="predicted"/>
<dbReference type="Proteomes" id="UP000001784">
    <property type="component" value="Chromosome"/>
</dbReference>
<dbReference type="InterPro" id="IPR000868">
    <property type="entry name" value="Isochorismatase-like_dom"/>
</dbReference>
<dbReference type="InterPro" id="IPR050993">
    <property type="entry name" value="Isochorismatase_domain"/>
</dbReference>
<dbReference type="FunCoup" id="A0LM96">
    <property type="interactions" value="309"/>
</dbReference>
<protein>
    <submittedName>
        <fullName evidence="2">Isochorismatase hydrolase</fullName>
    </submittedName>
</protein>
<dbReference type="PANTHER" id="PTHR14119">
    <property type="entry name" value="HYDROLASE"/>
    <property type="match status" value="1"/>
</dbReference>
<dbReference type="GO" id="GO:0016787">
    <property type="term" value="F:hydrolase activity"/>
    <property type="evidence" value="ECO:0007669"/>
    <property type="project" value="UniProtKB-KW"/>
</dbReference>
<gene>
    <name evidence="2" type="ordered locus">Sfum_2871</name>
</gene>
<dbReference type="Pfam" id="PF00857">
    <property type="entry name" value="Isochorismatase"/>
    <property type="match status" value="1"/>
</dbReference>